<dbReference type="AlphaFoldDB" id="A0A7W4P167"/>
<evidence type="ECO:0000259" key="1">
    <source>
        <dbReference type="Pfam" id="PF09346"/>
    </source>
</evidence>
<reference evidence="2 3" key="1">
    <citation type="submission" date="2020-04" db="EMBL/GenBank/DDBJ databases">
        <title>Description of novel Gluconacetobacter.</title>
        <authorList>
            <person name="Sombolestani A."/>
        </authorList>
    </citation>
    <scope>NUCLEOTIDE SEQUENCE [LARGE SCALE GENOMIC DNA]</scope>
    <source>
        <strain evidence="2 3">LMG 27801</strain>
    </source>
</reference>
<name>A0A7W4P167_9PROT</name>
<evidence type="ECO:0000313" key="2">
    <source>
        <dbReference type="EMBL" id="MBB2170370.1"/>
    </source>
</evidence>
<proteinExistence type="predicted"/>
<feature type="domain" description="Knr4/Smi1-like" evidence="1">
    <location>
        <begin position="34"/>
        <end position="150"/>
    </location>
</feature>
<dbReference type="SUPFAM" id="SSF160631">
    <property type="entry name" value="SMI1/KNR4-like"/>
    <property type="match status" value="1"/>
</dbReference>
<dbReference type="InterPro" id="IPR037883">
    <property type="entry name" value="Knr4/Smi1-like_sf"/>
</dbReference>
<dbReference type="InterPro" id="IPR018958">
    <property type="entry name" value="Knr4/Smi1-like_dom"/>
</dbReference>
<comment type="caution">
    <text evidence="2">The sequence shown here is derived from an EMBL/GenBank/DDBJ whole genome shotgun (WGS) entry which is preliminary data.</text>
</comment>
<sequence length="157" mass="17573">MLNQLLIRDRSRHHVVKVKGWHVLEDREWHRTEGASSEAVNLLRSAAPVDLPESYYSLLCFSNGGEGPLAVQPLWICLYAAEEVVQIERRGTFREFFANLFVIGGNGGGEAVAFDLRESEPYPIVAFDMTNINLLESVRTIAPSFDAILELIGRDGQ</sequence>
<protein>
    <submittedName>
        <fullName evidence="2">SMI1/KNR4 family protein</fullName>
    </submittedName>
</protein>
<accession>A0A7W4P167</accession>
<organism evidence="2 3">
    <name type="scientific">Gluconacetobacter aggeris</name>
    <dbReference type="NCBI Taxonomy" id="1286186"/>
    <lineage>
        <taxon>Bacteria</taxon>
        <taxon>Pseudomonadati</taxon>
        <taxon>Pseudomonadota</taxon>
        <taxon>Alphaproteobacteria</taxon>
        <taxon>Acetobacterales</taxon>
        <taxon>Acetobacteraceae</taxon>
        <taxon>Gluconacetobacter</taxon>
    </lineage>
</organism>
<evidence type="ECO:0000313" key="3">
    <source>
        <dbReference type="Proteomes" id="UP000559860"/>
    </source>
</evidence>
<dbReference type="RefSeq" id="WP_182987812.1">
    <property type="nucleotide sequence ID" value="NZ_JABEQD010000023.1"/>
</dbReference>
<dbReference type="EMBL" id="JABEQD010000023">
    <property type="protein sequence ID" value="MBB2170370.1"/>
    <property type="molecule type" value="Genomic_DNA"/>
</dbReference>
<gene>
    <name evidence="2" type="ORF">HLH36_18820</name>
</gene>
<keyword evidence="3" id="KW-1185">Reference proteome</keyword>
<dbReference type="Pfam" id="PF09346">
    <property type="entry name" value="SMI1_KNR4"/>
    <property type="match status" value="1"/>
</dbReference>
<dbReference type="Proteomes" id="UP000559860">
    <property type="component" value="Unassembled WGS sequence"/>
</dbReference>
<dbReference type="Gene3D" id="3.40.1580.10">
    <property type="entry name" value="SMI1/KNR4-like"/>
    <property type="match status" value="1"/>
</dbReference>